<feature type="compositionally biased region" description="Polar residues" evidence="1">
    <location>
        <begin position="277"/>
        <end position="295"/>
    </location>
</feature>
<keyword evidence="4" id="KW-1185">Reference proteome</keyword>
<sequence length="389" mass="42997">MHHYHTVHFGRWNSSLLSEFQATTVNMWPNGYYHQENMFYFRNWTREMEKTFVDSLVEHARSGLFRPESPNIHAVMSALYDVNKKYGTKITYEWAQSRVERLRERYHLFRWVINTEGVLWNQRLGPNNARNEVFDAGRFDLNAPARADGWVDLVPPRVNEAPAAAPANEAALDDPAGGVAVVDQAPDDPAGEVLLVEPLNQVGPADSPNEALHAEPVPEAAGLPPPVLVISDSSDSSSSMWRRSEEYYASNSSADSVLPVPGVPLGMSKRIKLEHSSPPSQKSGGASSYTASNATPIKKADDPMRYNRPIYDLVIDLECQSCGKDDNGDPMHNNEGEGTSKRNKAAVVDIDSLGNPLTKKEVTSHGKEQIVVDLASDVVDLEEDGEDTD</sequence>
<name>A0AAE1Y4S0_9LAMI</name>
<dbReference type="InterPro" id="IPR024752">
    <property type="entry name" value="Myb/SANT-like_dom"/>
</dbReference>
<feature type="region of interest" description="Disordered" evidence="1">
    <location>
        <begin position="325"/>
        <end position="344"/>
    </location>
</feature>
<gene>
    <name evidence="3" type="ORF">Salat_1948200</name>
</gene>
<dbReference type="Pfam" id="PF12776">
    <property type="entry name" value="Myb_DNA-bind_3"/>
    <property type="match status" value="1"/>
</dbReference>
<comment type="caution">
    <text evidence="3">The sequence shown here is derived from an EMBL/GenBank/DDBJ whole genome shotgun (WGS) entry which is preliminary data.</text>
</comment>
<proteinExistence type="predicted"/>
<dbReference type="AlphaFoldDB" id="A0AAE1Y4S0"/>
<evidence type="ECO:0000259" key="2">
    <source>
        <dbReference type="Pfam" id="PF12776"/>
    </source>
</evidence>
<reference evidence="3" key="2">
    <citation type="journal article" date="2024" name="Plant">
        <title>Genomic evolution and insights into agronomic trait innovations of Sesamum species.</title>
        <authorList>
            <person name="Miao H."/>
            <person name="Wang L."/>
            <person name="Qu L."/>
            <person name="Liu H."/>
            <person name="Sun Y."/>
            <person name="Le M."/>
            <person name="Wang Q."/>
            <person name="Wei S."/>
            <person name="Zheng Y."/>
            <person name="Lin W."/>
            <person name="Duan Y."/>
            <person name="Cao H."/>
            <person name="Xiong S."/>
            <person name="Wang X."/>
            <person name="Wei L."/>
            <person name="Li C."/>
            <person name="Ma Q."/>
            <person name="Ju M."/>
            <person name="Zhao R."/>
            <person name="Li G."/>
            <person name="Mu C."/>
            <person name="Tian Q."/>
            <person name="Mei H."/>
            <person name="Zhang T."/>
            <person name="Gao T."/>
            <person name="Zhang H."/>
        </authorList>
    </citation>
    <scope>NUCLEOTIDE SEQUENCE</scope>
    <source>
        <strain evidence="3">3651</strain>
    </source>
</reference>
<dbReference type="EMBL" id="JACGWO010000007">
    <property type="protein sequence ID" value="KAK4423653.1"/>
    <property type="molecule type" value="Genomic_DNA"/>
</dbReference>
<evidence type="ECO:0000313" key="4">
    <source>
        <dbReference type="Proteomes" id="UP001293254"/>
    </source>
</evidence>
<organism evidence="3 4">
    <name type="scientific">Sesamum alatum</name>
    <dbReference type="NCBI Taxonomy" id="300844"/>
    <lineage>
        <taxon>Eukaryota</taxon>
        <taxon>Viridiplantae</taxon>
        <taxon>Streptophyta</taxon>
        <taxon>Embryophyta</taxon>
        <taxon>Tracheophyta</taxon>
        <taxon>Spermatophyta</taxon>
        <taxon>Magnoliopsida</taxon>
        <taxon>eudicotyledons</taxon>
        <taxon>Gunneridae</taxon>
        <taxon>Pentapetalae</taxon>
        <taxon>asterids</taxon>
        <taxon>lamiids</taxon>
        <taxon>Lamiales</taxon>
        <taxon>Pedaliaceae</taxon>
        <taxon>Sesamum</taxon>
    </lineage>
</organism>
<evidence type="ECO:0000256" key="1">
    <source>
        <dbReference type="SAM" id="MobiDB-lite"/>
    </source>
</evidence>
<feature type="domain" description="Myb/SANT-like" evidence="2">
    <location>
        <begin position="43"/>
        <end position="133"/>
    </location>
</feature>
<feature type="region of interest" description="Disordered" evidence="1">
    <location>
        <begin position="274"/>
        <end position="303"/>
    </location>
</feature>
<accession>A0AAE1Y4S0</accession>
<evidence type="ECO:0000313" key="3">
    <source>
        <dbReference type="EMBL" id="KAK4423653.1"/>
    </source>
</evidence>
<reference evidence="3" key="1">
    <citation type="submission" date="2020-06" db="EMBL/GenBank/DDBJ databases">
        <authorList>
            <person name="Li T."/>
            <person name="Hu X."/>
            <person name="Zhang T."/>
            <person name="Song X."/>
            <person name="Zhang H."/>
            <person name="Dai N."/>
            <person name="Sheng W."/>
            <person name="Hou X."/>
            <person name="Wei L."/>
        </authorList>
    </citation>
    <scope>NUCLEOTIDE SEQUENCE</scope>
    <source>
        <strain evidence="3">3651</strain>
        <tissue evidence="3">Leaf</tissue>
    </source>
</reference>
<dbReference type="Proteomes" id="UP001293254">
    <property type="component" value="Unassembled WGS sequence"/>
</dbReference>
<feature type="compositionally biased region" description="Basic and acidic residues" evidence="1">
    <location>
        <begin position="325"/>
        <end position="340"/>
    </location>
</feature>
<feature type="region of interest" description="Disordered" evidence="1">
    <location>
        <begin position="201"/>
        <end position="237"/>
    </location>
</feature>
<protein>
    <recommendedName>
        <fullName evidence="2">Myb/SANT-like domain-containing protein</fullName>
    </recommendedName>
</protein>